<reference evidence="1 2" key="1">
    <citation type="submission" date="2019-10" db="EMBL/GenBank/DDBJ databases">
        <title>Prolixibacter strains distinguished by the presence of nitrate reductase genes were adept at nitrate-dependent anaerobic corrosion of metallic iron and carbon steel.</title>
        <authorList>
            <person name="Iino T."/>
            <person name="Shono N."/>
            <person name="Ito K."/>
            <person name="Nakamura R."/>
            <person name="Sueoka K."/>
            <person name="Harayama S."/>
            <person name="Ohkuma M."/>
        </authorList>
    </citation>
    <scope>NUCLEOTIDE SEQUENCE [LARGE SCALE GENOMIC DNA]</scope>
    <source>
        <strain evidence="1 2">JCM 13498</strain>
    </source>
</reference>
<name>A0A5M4B217_9BACT</name>
<dbReference type="OrthoDB" id="9872358at2"/>
<protein>
    <submittedName>
        <fullName evidence="1">Uncharacterized protein</fullName>
    </submittedName>
</protein>
<accession>A0A5M4B217</accession>
<organism evidence="1 2">
    <name type="scientific">Prolixibacter bellariivorans</name>
    <dbReference type="NCBI Taxonomy" id="314319"/>
    <lineage>
        <taxon>Bacteria</taxon>
        <taxon>Pseudomonadati</taxon>
        <taxon>Bacteroidota</taxon>
        <taxon>Bacteroidia</taxon>
        <taxon>Marinilabiliales</taxon>
        <taxon>Prolixibacteraceae</taxon>
        <taxon>Prolixibacter</taxon>
    </lineage>
</organism>
<dbReference type="EMBL" id="BLAX01000001">
    <property type="protein sequence ID" value="GET34195.1"/>
    <property type="molecule type" value="Genomic_DNA"/>
</dbReference>
<proteinExistence type="predicted"/>
<evidence type="ECO:0000313" key="1">
    <source>
        <dbReference type="EMBL" id="GET34195.1"/>
    </source>
</evidence>
<gene>
    <name evidence="1" type="ORF">PbJCM13498_30580</name>
</gene>
<comment type="caution">
    <text evidence="1">The sequence shown here is derived from an EMBL/GenBank/DDBJ whole genome shotgun (WGS) entry which is preliminary data.</text>
</comment>
<sequence>MKKQQLHLQEEQVNLVINRMLTIGGESLNVSSAGSLLREIILASETGASREEMLQLICGITHFDTQDDRTLSIYRAVCEEPFEQTYQPFDNTTLINLRKTLGETPEGD</sequence>
<evidence type="ECO:0000313" key="2">
    <source>
        <dbReference type="Proteomes" id="UP000391834"/>
    </source>
</evidence>
<dbReference type="Proteomes" id="UP000391834">
    <property type="component" value="Unassembled WGS sequence"/>
</dbReference>
<dbReference type="AlphaFoldDB" id="A0A5M4B217"/>
<keyword evidence="2" id="KW-1185">Reference proteome</keyword>
<dbReference type="RefSeq" id="WP_025864059.1">
    <property type="nucleotide sequence ID" value="NZ_BLAX01000001.1"/>
</dbReference>